<gene>
    <name evidence="1" type="ORF">X907_2375</name>
</gene>
<evidence type="ECO:0000313" key="1">
    <source>
        <dbReference type="EMBL" id="AZU04890.1"/>
    </source>
</evidence>
<dbReference type="EMBL" id="CP018911">
    <property type="protein sequence ID" value="AZU04890.1"/>
    <property type="molecule type" value="Genomic_DNA"/>
</dbReference>
<dbReference type="AlphaFoldDB" id="A0A3T0EC63"/>
<keyword evidence="2" id="KW-1185">Reference proteome</keyword>
<reference evidence="1 2" key="1">
    <citation type="submission" date="2016-12" db="EMBL/GenBank/DDBJ databases">
        <title>The genome of dimorphic prosthecate Glycocaulis alkaliphilus 6b-8t, isolated from crude oil dictates its adaptability in petroleum environments.</title>
        <authorList>
            <person name="Wu X.-L."/>
            <person name="Geng S."/>
        </authorList>
    </citation>
    <scope>NUCLEOTIDE SEQUENCE [LARGE SCALE GENOMIC DNA]</scope>
    <source>
        <strain evidence="1 2">6B-8</strain>
    </source>
</reference>
<protein>
    <recommendedName>
        <fullName evidence="3">Lipoprotein</fullName>
    </recommendedName>
</protein>
<name>A0A3T0EC63_9PROT</name>
<dbReference type="KEGG" id="gak:X907_2375"/>
<sequence length="107" mass="11413">MMRALVLVSATALAACSPGPRTPPDGAEQARFIAVCSERFDYGDEACTCLSERAARRFDAVAYSILIESMTGEPIRARMDATGLNSSVQGALSRFVAETALSCYPET</sequence>
<accession>A0A3T0EC63</accession>
<dbReference type="Proteomes" id="UP000286954">
    <property type="component" value="Chromosome"/>
</dbReference>
<dbReference type="RefSeq" id="WP_127568216.1">
    <property type="nucleotide sequence ID" value="NZ_BMFB01000001.1"/>
</dbReference>
<dbReference type="OrthoDB" id="7181739at2"/>
<dbReference type="PROSITE" id="PS51257">
    <property type="entry name" value="PROKAR_LIPOPROTEIN"/>
    <property type="match status" value="1"/>
</dbReference>
<evidence type="ECO:0008006" key="3">
    <source>
        <dbReference type="Google" id="ProtNLM"/>
    </source>
</evidence>
<proteinExistence type="predicted"/>
<organism evidence="1 2">
    <name type="scientific">Glycocaulis alkaliphilus</name>
    <dbReference type="NCBI Taxonomy" id="1434191"/>
    <lineage>
        <taxon>Bacteria</taxon>
        <taxon>Pseudomonadati</taxon>
        <taxon>Pseudomonadota</taxon>
        <taxon>Alphaproteobacteria</taxon>
        <taxon>Maricaulales</taxon>
        <taxon>Maricaulaceae</taxon>
        <taxon>Glycocaulis</taxon>
    </lineage>
</organism>
<evidence type="ECO:0000313" key="2">
    <source>
        <dbReference type="Proteomes" id="UP000286954"/>
    </source>
</evidence>